<comment type="caution">
    <text evidence="4">The sequence shown here is derived from an EMBL/GenBank/DDBJ whole genome shotgun (WGS) entry which is preliminary data.</text>
</comment>
<dbReference type="EMBL" id="SJPV01000014">
    <property type="protein sequence ID" value="TWU32025.1"/>
    <property type="molecule type" value="Genomic_DNA"/>
</dbReference>
<dbReference type="InterPro" id="IPR017937">
    <property type="entry name" value="Thioredoxin_CS"/>
</dbReference>
<accession>A0A5C6D7J6</accession>
<dbReference type="Gene3D" id="3.40.30.10">
    <property type="entry name" value="Glutaredoxin"/>
    <property type="match status" value="1"/>
</dbReference>
<dbReference type="InterPro" id="IPR036249">
    <property type="entry name" value="Thioredoxin-like_sf"/>
</dbReference>
<organism evidence="4 5">
    <name type="scientific">Novipirellula artificiosorum</name>
    <dbReference type="NCBI Taxonomy" id="2528016"/>
    <lineage>
        <taxon>Bacteria</taxon>
        <taxon>Pseudomonadati</taxon>
        <taxon>Planctomycetota</taxon>
        <taxon>Planctomycetia</taxon>
        <taxon>Pirellulales</taxon>
        <taxon>Pirellulaceae</taxon>
        <taxon>Novipirellula</taxon>
    </lineage>
</organism>
<dbReference type="Proteomes" id="UP000319143">
    <property type="component" value="Unassembled WGS sequence"/>
</dbReference>
<dbReference type="CDD" id="cd02966">
    <property type="entry name" value="TlpA_like_family"/>
    <property type="match status" value="1"/>
</dbReference>
<feature type="domain" description="Thioredoxin" evidence="3">
    <location>
        <begin position="91"/>
        <end position="189"/>
    </location>
</feature>
<evidence type="ECO:0000259" key="3">
    <source>
        <dbReference type="PROSITE" id="PS51352"/>
    </source>
</evidence>
<feature type="region of interest" description="Disordered" evidence="2">
    <location>
        <begin position="62"/>
        <end position="94"/>
    </location>
</feature>
<dbReference type="PANTHER" id="PTHR42852">
    <property type="entry name" value="THIOL:DISULFIDE INTERCHANGE PROTEIN DSBE"/>
    <property type="match status" value="1"/>
</dbReference>
<keyword evidence="1" id="KW-0676">Redox-active center</keyword>
<dbReference type="PROSITE" id="PS00194">
    <property type="entry name" value="THIOREDOXIN_1"/>
    <property type="match status" value="1"/>
</dbReference>
<evidence type="ECO:0000256" key="1">
    <source>
        <dbReference type="ARBA" id="ARBA00023284"/>
    </source>
</evidence>
<protein>
    <submittedName>
        <fullName evidence="4">Thiol:disulfide interchange protein TlpA</fullName>
    </submittedName>
</protein>
<sequence length="189" mass="20051">MGSSGFQRCQAAHRSARLLSLFTLTLLTTLLAVGCDRQTDSDVASRELENVPPAAADLVGSTVSSAEEGAEATATVPNLPTRQSDTPPAKLGIGDPSPSLHLAKWIKGEPVESTLSGKVHVVEFWATWCGPCRAGMPHISALQSEFSDEVAFIGVTRENESTVTGFLEDSDQWQIARFGTCTEGCSKSV</sequence>
<proteinExistence type="predicted"/>
<dbReference type="SUPFAM" id="SSF52833">
    <property type="entry name" value="Thioredoxin-like"/>
    <property type="match status" value="1"/>
</dbReference>
<gene>
    <name evidence="4" type="primary">tlpA_3</name>
    <name evidence="4" type="ORF">Poly41_59130</name>
</gene>
<dbReference type="PROSITE" id="PS51352">
    <property type="entry name" value="THIOREDOXIN_2"/>
    <property type="match status" value="1"/>
</dbReference>
<dbReference type="InterPro" id="IPR050553">
    <property type="entry name" value="Thioredoxin_ResA/DsbE_sf"/>
</dbReference>
<dbReference type="AlphaFoldDB" id="A0A5C6D7J6"/>
<dbReference type="PANTHER" id="PTHR42852:SF13">
    <property type="entry name" value="PROTEIN DIPZ"/>
    <property type="match status" value="1"/>
</dbReference>
<feature type="compositionally biased region" description="Low complexity" evidence="2">
    <location>
        <begin position="62"/>
        <end position="76"/>
    </location>
</feature>
<evidence type="ECO:0000313" key="4">
    <source>
        <dbReference type="EMBL" id="TWU32025.1"/>
    </source>
</evidence>
<dbReference type="InterPro" id="IPR013766">
    <property type="entry name" value="Thioredoxin_domain"/>
</dbReference>
<dbReference type="Pfam" id="PF00085">
    <property type="entry name" value="Thioredoxin"/>
    <property type="match status" value="1"/>
</dbReference>
<evidence type="ECO:0000313" key="5">
    <source>
        <dbReference type="Proteomes" id="UP000319143"/>
    </source>
</evidence>
<name>A0A5C6D7J6_9BACT</name>
<keyword evidence="5" id="KW-1185">Reference proteome</keyword>
<evidence type="ECO:0000256" key="2">
    <source>
        <dbReference type="SAM" id="MobiDB-lite"/>
    </source>
</evidence>
<reference evidence="4 5" key="1">
    <citation type="submission" date="2019-02" db="EMBL/GenBank/DDBJ databases">
        <title>Deep-cultivation of Planctomycetes and their phenomic and genomic characterization uncovers novel biology.</title>
        <authorList>
            <person name="Wiegand S."/>
            <person name="Jogler M."/>
            <person name="Boedeker C."/>
            <person name="Pinto D."/>
            <person name="Vollmers J."/>
            <person name="Rivas-Marin E."/>
            <person name="Kohn T."/>
            <person name="Peeters S.H."/>
            <person name="Heuer A."/>
            <person name="Rast P."/>
            <person name="Oberbeckmann S."/>
            <person name="Bunk B."/>
            <person name="Jeske O."/>
            <person name="Meyerdierks A."/>
            <person name="Storesund J.E."/>
            <person name="Kallscheuer N."/>
            <person name="Luecker S."/>
            <person name="Lage O.M."/>
            <person name="Pohl T."/>
            <person name="Merkel B.J."/>
            <person name="Hornburger P."/>
            <person name="Mueller R.-W."/>
            <person name="Bruemmer F."/>
            <person name="Labrenz M."/>
            <person name="Spormann A.M."/>
            <person name="Op Den Camp H."/>
            <person name="Overmann J."/>
            <person name="Amann R."/>
            <person name="Jetten M.S.M."/>
            <person name="Mascher T."/>
            <person name="Medema M.H."/>
            <person name="Devos D.P."/>
            <person name="Kaster A.-K."/>
            <person name="Ovreas L."/>
            <person name="Rohde M."/>
            <person name="Galperin M.Y."/>
            <person name="Jogler C."/>
        </authorList>
    </citation>
    <scope>NUCLEOTIDE SEQUENCE [LARGE SCALE GENOMIC DNA]</scope>
    <source>
        <strain evidence="4 5">Poly41</strain>
    </source>
</reference>